<dbReference type="InterPro" id="IPR023614">
    <property type="entry name" value="Porin_dom_sf"/>
</dbReference>
<feature type="region of interest" description="Disordered" evidence="1">
    <location>
        <begin position="70"/>
        <end position="100"/>
    </location>
</feature>
<organism evidence="2 3">
    <name type="scientific">Novosphingobium clariflavum</name>
    <dbReference type="NCBI Taxonomy" id="2029884"/>
    <lineage>
        <taxon>Bacteria</taxon>
        <taxon>Pseudomonadati</taxon>
        <taxon>Pseudomonadota</taxon>
        <taxon>Alphaproteobacteria</taxon>
        <taxon>Sphingomonadales</taxon>
        <taxon>Sphingomonadaceae</taxon>
        <taxon>Novosphingobium</taxon>
    </lineage>
</organism>
<dbReference type="Gene3D" id="2.40.160.10">
    <property type="entry name" value="Porin"/>
    <property type="match status" value="1"/>
</dbReference>
<protein>
    <submittedName>
        <fullName evidence="2">OprO/OprP family phosphate-selective porin</fullName>
    </submittedName>
</protein>
<reference evidence="2 3" key="1">
    <citation type="submission" date="2024-09" db="EMBL/GenBank/DDBJ databases">
        <authorList>
            <person name="Sun Q."/>
            <person name="Mori K."/>
        </authorList>
    </citation>
    <scope>NUCLEOTIDE SEQUENCE [LARGE SCALE GENOMIC DNA]</scope>
    <source>
        <strain evidence="2 3">CICC 11035S</strain>
    </source>
</reference>
<evidence type="ECO:0000256" key="1">
    <source>
        <dbReference type="SAM" id="MobiDB-lite"/>
    </source>
</evidence>
<sequence>MASRIDSLEGQLANANARADAATSAAASAAQSAAQSASVAAAAKETVTQQAAKAPPVQVAWKGAPEFKGDNGWSFKPRGRLQLDAGGVDAPSGLDETSSNHLGVSTELRRAYLGFDGTMPGGFGYRFEVDLANSSVAINDMYLTYRVNPKITLALGNQKPNTGLEDQTSDLFTSFMERAAFTGAFGFERRVGLNAQYLGKDVVLQGGVFSDDPNSLNSDYDKSWSVDGRAVYMPKLAGGTLHLGGSVHWRTLNDSITTVTYQSRPFVHTTDLRLLSGGVTGATNELGLGLEAAWIKGRFHASGESYWQKVRRTGFADPTFNGGYAEVGYMLTHDETAYKNGVFERIRPHDGFDKGGLGAVQLNVRYDWLNLNDAGIVGGREQTAGISAIWMPTDYVRFILNYGHIWVKDSPVLVNGTDGTYGVDSMGMRAQFDF</sequence>
<comment type="caution">
    <text evidence="2">The sequence shown here is derived from an EMBL/GenBank/DDBJ whole genome shotgun (WGS) entry which is preliminary data.</text>
</comment>
<dbReference type="EMBL" id="JBHLTM010000081">
    <property type="protein sequence ID" value="MFC0687027.1"/>
    <property type="molecule type" value="Genomic_DNA"/>
</dbReference>
<dbReference type="Pfam" id="PF07396">
    <property type="entry name" value="Porin_O_P"/>
    <property type="match status" value="1"/>
</dbReference>
<dbReference type="SUPFAM" id="SSF56935">
    <property type="entry name" value="Porins"/>
    <property type="match status" value="1"/>
</dbReference>
<evidence type="ECO:0000313" key="3">
    <source>
        <dbReference type="Proteomes" id="UP001589858"/>
    </source>
</evidence>
<gene>
    <name evidence="2" type="ORF">ACFFF8_20805</name>
</gene>
<dbReference type="RefSeq" id="WP_267221040.1">
    <property type="nucleotide sequence ID" value="NZ_JAPCWC010000009.1"/>
</dbReference>
<evidence type="ECO:0000313" key="2">
    <source>
        <dbReference type="EMBL" id="MFC0687027.1"/>
    </source>
</evidence>
<dbReference type="InterPro" id="IPR010870">
    <property type="entry name" value="Porin_O/P"/>
</dbReference>
<accession>A0ABV6SED0</accession>
<proteinExistence type="predicted"/>
<name>A0ABV6SED0_9SPHN</name>
<dbReference type="Proteomes" id="UP001589858">
    <property type="component" value="Unassembled WGS sequence"/>
</dbReference>
<keyword evidence="3" id="KW-1185">Reference proteome</keyword>